<evidence type="ECO:0000313" key="2">
    <source>
        <dbReference type="EMBL" id="GFN81544.1"/>
    </source>
</evidence>
<dbReference type="Proteomes" id="UP000735302">
    <property type="component" value="Unassembled WGS sequence"/>
</dbReference>
<evidence type="ECO:0000256" key="1">
    <source>
        <dbReference type="SAM" id="MobiDB-lite"/>
    </source>
</evidence>
<gene>
    <name evidence="2" type="ORF">PoB_000805000</name>
</gene>
<feature type="region of interest" description="Disordered" evidence="1">
    <location>
        <begin position="1"/>
        <end position="60"/>
    </location>
</feature>
<comment type="caution">
    <text evidence="2">The sequence shown here is derived from an EMBL/GenBank/DDBJ whole genome shotgun (WGS) entry which is preliminary data.</text>
</comment>
<organism evidence="2 3">
    <name type="scientific">Plakobranchus ocellatus</name>
    <dbReference type="NCBI Taxonomy" id="259542"/>
    <lineage>
        <taxon>Eukaryota</taxon>
        <taxon>Metazoa</taxon>
        <taxon>Spiralia</taxon>
        <taxon>Lophotrochozoa</taxon>
        <taxon>Mollusca</taxon>
        <taxon>Gastropoda</taxon>
        <taxon>Heterobranchia</taxon>
        <taxon>Euthyneura</taxon>
        <taxon>Panpulmonata</taxon>
        <taxon>Sacoglossa</taxon>
        <taxon>Placobranchoidea</taxon>
        <taxon>Plakobranchidae</taxon>
        <taxon>Plakobranchus</taxon>
    </lineage>
</organism>
<dbReference type="AlphaFoldDB" id="A0AAV3YEQ7"/>
<accession>A0AAV3YEQ7</accession>
<reference evidence="2 3" key="1">
    <citation type="journal article" date="2021" name="Elife">
        <title>Chloroplast acquisition without the gene transfer in kleptoplastic sea slugs, Plakobranchus ocellatus.</title>
        <authorList>
            <person name="Maeda T."/>
            <person name="Takahashi S."/>
            <person name="Yoshida T."/>
            <person name="Shimamura S."/>
            <person name="Takaki Y."/>
            <person name="Nagai Y."/>
            <person name="Toyoda A."/>
            <person name="Suzuki Y."/>
            <person name="Arimoto A."/>
            <person name="Ishii H."/>
            <person name="Satoh N."/>
            <person name="Nishiyama T."/>
            <person name="Hasebe M."/>
            <person name="Maruyama T."/>
            <person name="Minagawa J."/>
            <person name="Obokata J."/>
            <person name="Shigenobu S."/>
        </authorList>
    </citation>
    <scope>NUCLEOTIDE SEQUENCE [LARGE SCALE GENOMIC DNA]</scope>
</reference>
<feature type="compositionally biased region" description="Polar residues" evidence="1">
    <location>
        <begin position="27"/>
        <end position="39"/>
    </location>
</feature>
<protein>
    <submittedName>
        <fullName evidence="2">Uncharacterized protein</fullName>
    </submittedName>
</protein>
<name>A0AAV3YEQ7_9GAST</name>
<keyword evidence="3" id="KW-1185">Reference proteome</keyword>
<dbReference type="EMBL" id="BLXT01000945">
    <property type="protein sequence ID" value="GFN81544.1"/>
    <property type="molecule type" value="Genomic_DNA"/>
</dbReference>
<evidence type="ECO:0000313" key="3">
    <source>
        <dbReference type="Proteomes" id="UP000735302"/>
    </source>
</evidence>
<proteinExistence type="predicted"/>
<sequence length="70" mass="7431">MGDFNAKVGDERVEHVVGPSGKGTLNERGTGSFKASSKPLQDEALSASSHTARLDYDDKPPAWAAMLQVT</sequence>